<organism evidence="1 2">
    <name type="scientific">Peribacillus simplex</name>
    <dbReference type="NCBI Taxonomy" id="1478"/>
    <lineage>
        <taxon>Bacteria</taxon>
        <taxon>Bacillati</taxon>
        <taxon>Bacillota</taxon>
        <taxon>Bacilli</taxon>
        <taxon>Bacillales</taxon>
        <taxon>Bacillaceae</taxon>
        <taxon>Peribacillus</taxon>
    </lineage>
</organism>
<dbReference type="RefSeq" id="WP_176474345.1">
    <property type="nucleotide sequence ID" value="NZ_CCXW01000001.1"/>
</dbReference>
<keyword evidence="2" id="KW-1185">Reference proteome</keyword>
<proteinExistence type="predicted"/>
<dbReference type="AlphaFoldDB" id="A0AAN2PEG1"/>
<gene>
    <name evidence="1" type="ORF">BN1180_01186</name>
</gene>
<accession>A0AAN2PEG1</accession>
<name>A0AAN2PEG1_9BACI</name>
<evidence type="ECO:0000313" key="1">
    <source>
        <dbReference type="EMBL" id="CEG31050.1"/>
    </source>
</evidence>
<sequence length="48" mass="5604">MAKTKQSKSRITSIQYVHDPAAAKGWMELFMEITKKQFLDNCLNKDKE</sequence>
<protein>
    <submittedName>
        <fullName evidence="1">Uncharacterized protein</fullName>
    </submittedName>
</protein>
<comment type="caution">
    <text evidence="1">The sequence shown here is derived from an EMBL/GenBank/DDBJ whole genome shotgun (WGS) entry which is preliminary data.</text>
</comment>
<evidence type="ECO:0000313" key="2">
    <source>
        <dbReference type="Proteomes" id="UP000182110"/>
    </source>
</evidence>
<reference evidence="1 2" key="1">
    <citation type="journal article" date="2014" name="Genome Announc.">
        <title>Genome Sequence of Bacillus simplex Strain P558, Isolated from a Human Fecal Sample.</title>
        <authorList>
            <person name="Croce O."/>
            <person name="Hugon P."/>
            <person name="Lagier J.C."/>
            <person name="Bibi F."/>
            <person name="Robert C."/>
            <person name="Azhar E.I."/>
            <person name="Raoult D."/>
            <person name="Fournier P.E."/>
        </authorList>
    </citation>
    <scope>NUCLEOTIDE SEQUENCE [LARGE SCALE GENOMIC DNA]</scope>
    <source>
        <strain evidence="1 2">P558</strain>
    </source>
</reference>
<dbReference type="Proteomes" id="UP000182110">
    <property type="component" value="Unassembled WGS sequence"/>
</dbReference>
<dbReference type="EMBL" id="CCXW01000001">
    <property type="protein sequence ID" value="CEG31050.1"/>
    <property type="molecule type" value="Genomic_DNA"/>
</dbReference>